<name>A0A0Q3VI79_9BACI</name>
<protein>
    <recommendedName>
        <fullName evidence="3">DUF309 domain-containing protein</fullName>
    </recommendedName>
</protein>
<dbReference type="Proteomes" id="UP000050996">
    <property type="component" value="Unassembled WGS sequence"/>
</dbReference>
<organism evidence="1 2">
    <name type="scientific">Cytobacillus solani</name>
    <dbReference type="NCBI Taxonomy" id="1637975"/>
    <lineage>
        <taxon>Bacteria</taxon>
        <taxon>Bacillati</taxon>
        <taxon>Bacillota</taxon>
        <taxon>Bacilli</taxon>
        <taxon>Bacillales</taxon>
        <taxon>Bacillaceae</taxon>
        <taxon>Cytobacillus</taxon>
    </lineage>
</organism>
<accession>A0A0Q3VI79</accession>
<dbReference type="Pfam" id="PF03745">
    <property type="entry name" value="DUF309"/>
    <property type="match status" value="1"/>
</dbReference>
<proteinExistence type="predicted"/>
<dbReference type="EMBL" id="LJIX01000006">
    <property type="protein sequence ID" value="KQL20327.1"/>
    <property type="molecule type" value="Genomic_DNA"/>
</dbReference>
<dbReference type="InterPro" id="IPR005500">
    <property type="entry name" value="DUF309"/>
</dbReference>
<comment type="caution">
    <text evidence="1">The sequence shown here is derived from an EMBL/GenBank/DDBJ whole genome shotgun (WGS) entry which is preliminary data.</text>
</comment>
<reference evidence="1 2" key="1">
    <citation type="submission" date="2015-09" db="EMBL/GenBank/DDBJ databases">
        <title>Genome sequencing project for genomic taxonomy and phylogenomics of Bacillus-like bacteria.</title>
        <authorList>
            <person name="Liu B."/>
            <person name="Wang J."/>
            <person name="Zhu Y."/>
            <person name="Liu G."/>
            <person name="Chen Q."/>
            <person name="Chen Z."/>
            <person name="Lan J."/>
            <person name="Che J."/>
            <person name="Ge C."/>
            <person name="Shi H."/>
            <person name="Pan Z."/>
            <person name="Liu X."/>
        </authorList>
    </citation>
    <scope>NUCLEOTIDE SEQUENCE [LARGE SCALE GENOMIC DNA]</scope>
    <source>
        <strain evidence="1 2">FJAT-18043</strain>
    </source>
</reference>
<sequence>MYPKAYIEFLIHFHGDRDYFECHEVLEEYWKEIDPNNKQSIWVGLILLAVSNYHHRRENYLGAKKTIAKSIAILKNEKNKLLPLGIDADKLMYDLLLRQKAIALGKPYDSYTIPIIDPMLIASCQAGCIDRGFIWGSVSDMNNIEVVHRHSTRDRSSVIEERLEALKRNTRFIQQHIKKGNE</sequence>
<evidence type="ECO:0008006" key="3">
    <source>
        <dbReference type="Google" id="ProtNLM"/>
    </source>
</evidence>
<dbReference type="RefSeq" id="WP_056685460.1">
    <property type="nucleotide sequence ID" value="NZ_CP041305.1"/>
</dbReference>
<keyword evidence="2" id="KW-1185">Reference proteome</keyword>
<gene>
    <name evidence="1" type="ORF">AN957_18215</name>
</gene>
<dbReference type="InterPro" id="IPR023203">
    <property type="entry name" value="TTHA0068_sf"/>
</dbReference>
<dbReference type="SUPFAM" id="SSF140663">
    <property type="entry name" value="TTHA0068-like"/>
    <property type="match status" value="1"/>
</dbReference>
<dbReference type="AlphaFoldDB" id="A0A0Q3VI79"/>
<evidence type="ECO:0000313" key="1">
    <source>
        <dbReference type="EMBL" id="KQL20327.1"/>
    </source>
</evidence>
<dbReference type="PANTHER" id="PTHR34796:SF1">
    <property type="entry name" value="EXPRESSED PROTEIN"/>
    <property type="match status" value="1"/>
</dbReference>
<evidence type="ECO:0000313" key="2">
    <source>
        <dbReference type="Proteomes" id="UP000050996"/>
    </source>
</evidence>
<dbReference type="Gene3D" id="1.10.3450.10">
    <property type="entry name" value="TTHA0068-like"/>
    <property type="match status" value="1"/>
</dbReference>
<dbReference type="PANTHER" id="PTHR34796">
    <property type="entry name" value="EXPRESSED PROTEIN"/>
    <property type="match status" value="1"/>
</dbReference>
<dbReference type="PATRIC" id="fig|1637975.4.peg.3585"/>
<dbReference type="STRING" id="1637975.AN957_18215"/>